<reference evidence="2" key="1">
    <citation type="journal article" date="2016" name="Nature">
        <title>Genome evolution in the allotetraploid frog Xenopus laevis.</title>
        <authorList>
            <person name="Session A.M."/>
            <person name="Uno Y."/>
            <person name="Kwon T."/>
            <person name="Chapman J.A."/>
            <person name="Toyoda A."/>
            <person name="Takahashi S."/>
            <person name="Fukui A."/>
            <person name="Hikosaka A."/>
            <person name="Suzuki A."/>
            <person name="Kondo M."/>
            <person name="van Heeringen S.J."/>
            <person name="Quigley I."/>
            <person name="Heinz S."/>
            <person name="Ogino H."/>
            <person name="Ochi H."/>
            <person name="Hellsten U."/>
            <person name="Lyons J.B."/>
            <person name="Simakov O."/>
            <person name="Putnam N."/>
            <person name="Stites J."/>
            <person name="Kuroki Y."/>
            <person name="Tanaka T."/>
            <person name="Michiue T."/>
            <person name="Watanabe M."/>
            <person name="Bogdanovic O."/>
            <person name="Lister R."/>
            <person name="Georgiou G."/>
            <person name="Paranjpe S.S."/>
            <person name="van Kruijsbergen I."/>
            <person name="Shu S."/>
            <person name="Carlson J."/>
            <person name="Kinoshita T."/>
            <person name="Ohta Y."/>
            <person name="Mawaribuchi S."/>
            <person name="Jenkins J."/>
            <person name="Grimwood J."/>
            <person name="Schmutz J."/>
            <person name="Mitros T."/>
            <person name="Mozaffari S.V."/>
            <person name="Suzuki Y."/>
            <person name="Haramoto Y."/>
            <person name="Yamamoto T.S."/>
            <person name="Takagi C."/>
            <person name="Heald R."/>
            <person name="Miller K."/>
            <person name="Haudenschild C."/>
            <person name="Kitzman J."/>
            <person name="Nakayama T."/>
            <person name="Izutsu Y."/>
            <person name="Robert J."/>
            <person name="Fortriede J."/>
            <person name="Burns K."/>
            <person name="Lotay V."/>
            <person name="Karimi K."/>
            <person name="Yasuoka Y."/>
            <person name="Dichmann D.S."/>
            <person name="Flajnik M.F."/>
            <person name="Houston D.W."/>
            <person name="Shendure J."/>
            <person name="DuPasquier L."/>
            <person name="Vize P.D."/>
            <person name="Zorn A.M."/>
            <person name="Ito M."/>
            <person name="Marcotte E.M."/>
            <person name="Wallingford J.B."/>
            <person name="Ito Y."/>
            <person name="Asashima M."/>
            <person name="Ueno N."/>
            <person name="Matsuda Y."/>
            <person name="Veenstra G.J."/>
            <person name="Fujiyama A."/>
            <person name="Harland R.M."/>
            <person name="Taira M."/>
            <person name="Rokhsar D.S."/>
        </authorList>
    </citation>
    <scope>NUCLEOTIDE SEQUENCE [LARGE SCALE GENOMIC DNA]</scope>
    <source>
        <strain evidence="2">J</strain>
    </source>
</reference>
<protein>
    <submittedName>
        <fullName evidence="1">Uncharacterized protein</fullName>
    </submittedName>
</protein>
<gene>
    <name evidence="1" type="ORF">XELAEV_18039460mg</name>
</gene>
<evidence type="ECO:0000313" key="2">
    <source>
        <dbReference type="Proteomes" id="UP000694892"/>
    </source>
</evidence>
<proteinExistence type="predicted"/>
<name>A0A974H7X5_XENLA</name>
<dbReference type="EMBL" id="CM004480">
    <property type="protein sequence ID" value="OCT68164.1"/>
    <property type="molecule type" value="Genomic_DNA"/>
</dbReference>
<sequence>MLLDYNLCIFQHVTKCESMLEVIFVDPSFSNRALVLMCLAIGRPHSCHYTNRMVGKMQCVINTVWLPSCLRKLYCTELLY</sequence>
<organism evidence="1 2">
    <name type="scientific">Xenopus laevis</name>
    <name type="common">African clawed frog</name>
    <dbReference type="NCBI Taxonomy" id="8355"/>
    <lineage>
        <taxon>Eukaryota</taxon>
        <taxon>Metazoa</taxon>
        <taxon>Chordata</taxon>
        <taxon>Craniata</taxon>
        <taxon>Vertebrata</taxon>
        <taxon>Euteleostomi</taxon>
        <taxon>Amphibia</taxon>
        <taxon>Batrachia</taxon>
        <taxon>Anura</taxon>
        <taxon>Pipoidea</taxon>
        <taxon>Pipidae</taxon>
        <taxon>Xenopodinae</taxon>
        <taxon>Xenopus</taxon>
        <taxon>Xenopus</taxon>
    </lineage>
</organism>
<dbReference type="AlphaFoldDB" id="A0A974H7X5"/>
<dbReference type="Proteomes" id="UP000694892">
    <property type="component" value="Chromosome 8L"/>
</dbReference>
<evidence type="ECO:0000313" key="1">
    <source>
        <dbReference type="EMBL" id="OCT68164.1"/>
    </source>
</evidence>
<accession>A0A974H7X5</accession>